<keyword evidence="4" id="KW-1185">Reference proteome</keyword>
<protein>
    <submittedName>
        <fullName evidence="3">Uncharacterized protein</fullName>
    </submittedName>
</protein>
<organism evidence="3 4">
    <name type="scientific">Sphagnum jensenii</name>
    <dbReference type="NCBI Taxonomy" id="128206"/>
    <lineage>
        <taxon>Eukaryota</taxon>
        <taxon>Viridiplantae</taxon>
        <taxon>Streptophyta</taxon>
        <taxon>Embryophyta</taxon>
        <taxon>Bryophyta</taxon>
        <taxon>Sphagnophytina</taxon>
        <taxon>Sphagnopsida</taxon>
        <taxon>Sphagnales</taxon>
        <taxon>Sphagnaceae</taxon>
        <taxon>Sphagnum</taxon>
    </lineage>
</organism>
<feature type="coiled-coil region" evidence="1">
    <location>
        <begin position="123"/>
        <end position="154"/>
    </location>
</feature>
<name>A0ABP0VW81_9BRYO</name>
<keyword evidence="2" id="KW-0812">Transmembrane</keyword>
<evidence type="ECO:0000256" key="2">
    <source>
        <dbReference type="SAM" id="Phobius"/>
    </source>
</evidence>
<evidence type="ECO:0000313" key="4">
    <source>
        <dbReference type="Proteomes" id="UP001497444"/>
    </source>
</evidence>
<gene>
    <name evidence="3" type="ORF">CSSPJE1EN1_LOCUS4234</name>
</gene>
<proteinExistence type="predicted"/>
<sequence>MTVCLCGTDLFCTGHMGVISQPLLRTRLVHYFRNGHWSHLPQSPSFSTVSQEPVAQKPRRAGGGYVGLVALTAAVAVVGGAFYTVTKTRLPNANSVSQPPVPPTAAYTDHTPLASSPPTLSAHDELLNRHGDLLNELAALRKQKRDKLVDLKKKEIKEEIHIIESGLAELHRS</sequence>
<dbReference type="EMBL" id="OZ020106">
    <property type="protein sequence ID" value="CAK9258756.1"/>
    <property type="molecule type" value="Genomic_DNA"/>
</dbReference>
<dbReference type="Proteomes" id="UP001497444">
    <property type="component" value="Chromosome 11"/>
</dbReference>
<evidence type="ECO:0000256" key="1">
    <source>
        <dbReference type="SAM" id="Coils"/>
    </source>
</evidence>
<reference evidence="3" key="1">
    <citation type="submission" date="2024-02" db="EMBL/GenBank/DDBJ databases">
        <authorList>
            <consortium name="ELIXIR-Norway"/>
            <consortium name="Elixir Norway"/>
        </authorList>
    </citation>
    <scope>NUCLEOTIDE SEQUENCE</scope>
</reference>
<evidence type="ECO:0000313" key="3">
    <source>
        <dbReference type="EMBL" id="CAK9258756.1"/>
    </source>
</evidence>
<keyword evidence="1" id="KW-0175">Coiled coil</keyword>
<feature type="transmembrane region" description="Helical" evidence="2">
    <location>
        <begin position="65"/>
        <end position="85"/>
    </location>
</feature>
<keyword evidence="2" id="KW-0472">Membrane</keyword>
<keyword evidence="2" id="KW-1133">Transmembrane helix</keyword>
<accession>A0ABP0VW81</accession>